<sequence length="47" mass="5716">MCVICIRDFGPKINSFRQHYSDPNFIRFLEKPVKWKENMDLPSVTKW</sequence>
<dbReference type="InParanoid" id="D7SH81"/>
<accession>D7SH81</accession>
<protein>
    <submittedName>
        <fullName evidence="1">Uncharacterized protein</fullName>
    </submittedName>
</protein>
<dbReference type="HOGENOM" id="CLU_3176459_0_0_1"/>
<reference evidence="2" key="1">
    <citation type="journal article" date="2007" name="Nature">
        <title>The grapevine genome sequence suggests ancestral hexaploidization in major angiosperm phyla.</title>
        <authorList>
            <consortium name="The French-Italian Public Consortium for Grapevine Genome Characterization."/>
            <person name="Jaillon O."/>
            <person name="Aury J.-M."/>
            <person name="Noel B."/>
            <person name="Policriti A."/>
            <person name="Clepet C."/>
            <person name="Casagrande A."/>
            <person name="Choisne N."/>
            <person name="Aubourg S."/>
            <person name="Vitulo N."/>
            <person name="Jubin C."/>
            <person name="Vezzi A."/>
            <person name="Legeai F."/>
            <person name="Hugueney P."/>
            <person name="Dasilva C."/>
            <person name="Horner D."/>
            <person name="Mica E."/>
            <person name="Jublot D."/>
            <person name="Poulain J."/>
            <person name="Bruyere C."/>
            <person name="Billault A."/>
            <person name="Segurens B."/>
            <person name="Gouyvenoux M."/>
            <person name="Ugarte E."/>
            <person name="Cattonaro F."/>
            <person name="Anthouard V."/>
            <person name="Vico V."/>
            <person name="Del Fabbro C."/>
            <person name="Alaux M."/>
            <person name="Di Gaspero G."/>
            <person name="Dumas V."/>
            <person name="Felice N."/>
            <person name="Paillard S."/>
            <person name="Juman I."/>
            <person name="Moroldo M."/>
            <person name="Scalabrin S."/>
            <person name="Canaguier A."/>
            <person name="Le Clainche I."/>
            <person name="Malacrida G."/>
            <person name="Durand E."/>
            <person name="Pesole G."/>
            <person name="Laucou V."/>
            <person name="Chatelet P."/>
            <person name="Merdinoglu D."/>
            <person name="Delledonne M."/>
            <person name="Pezzotti M."/>
            <person name="Lecharny A."/>
            <person name="Scarpelli C."/>
            <person name="Artiguenave F."/>
            <person name="Pe M.E."/>
            <person name="Valle G."/>
            <person name="Morgante M."/>
            <person name="Caboche M."/>
            <person name="Adam-Blondon A.-F."/>
            <person name="Weissenbach J."/>
            <person name="Quetier F."/>
            <person name="Wincker P."/>
        </authorList>
    </citation>
    <scope>NUCLEOTIDE SEQUENCE [LARGE SCALE GENOMIC DNA]</scope>
    <source>
        <strain evidence="2">cv. Pinot noir / PN40024</strain>
    </source>
</reference>
<gene>
    <name evidence="1" type="ordered locus">VIT_17s0000g00180</name>
</gene>
<dbReference type="AlphaFoldDB" id="D7SH81"/>
<evidence type="ECO:0000313" key="1">
    <source>
        <dbReference type="EMBL" id="CBI15761.3"/>
    </source>
</evidence>
<organism evidence="1 2">
    <name type="scientific">Vitis vinifera</name>
    <name type="common">Grape</name>
    <dbReference type="NCBI Taxonomy" id="29760"/>
    <lineage>
        <taxon>Eukaryota</taxon>
        <taxon>Viridiplantae</taxon>
        <taxon>Streptophyta</taxon>
        <taxon>Embryophyta</taxon>
        <taxon>Tracheophyta</taxon>
        <taxon>Spermatophyta</taxon>
        <taxon>Magnoliopsida</taxon>
        <taxon>eudicotyledons</taxon>
        <taxon>Gunneridae</taxon>
        <taxon>Pentapetalae</taxon>
        <taxon>rosids</taxon>
        <taxon>Vitales</taxon>
        <taxon>Vitaceae</taxon>
        <taxon>Viteae</taxon>
        <taxon>Vitis</taxon>
    </lineage>
</organism>
<dbReference type="PaxDb" id="29760-VIT_17s0000g00180.t01"/>
<evidence type="ECO:0000313" key="2">
    <source>
        <dbReference type="Proteomes" id="UP000009183"/>
    </source>
</evidence>
<dbReference type="EMBL" id="FN594950">
    <property type="protein sequence ID" value="CBI15761.3"/>
    <property type="molecule type" value="Genomic_DNA"/>
</dbReference>
<keyword evidence="2" id="KW-1185">Reference proteome</keyword>
<name>D7SH81_VITVI</name>
<dbReference type="Proteomes" id="UP000009183">
    <property type="component" value="Chromosome 17"/>
</dbReference>
<proteinExistence type="predicted"/>